<evidence type="ECO:0000256" key="2">
    <source>
        <dbReference type="ARBA" id="ARBA00022676"/>
    </source>
</evidence>
<accession>A0A848CE70</accession>
<keyword evidence="3 9" id="KW-0808">Transferase</keyword>
<keyword evidence="2" id="KW-0328">Glycosyltransferase</keyword>
<protein>
    <submittedName>
        <fullName evidence="9">Glycosyltransferase</fullName>
    </submittedName>
</protein>
<dbReference type="Pfam" id="PF00535">
    <property type="entry name" value="Glycos_transf_2"/>
    <property type="match status" value="1"/>
</dbReference>
<dbReference type="PANTHER" id="PTHR48090">
    <property type="entry name" value="UNDECAPRENYL-PHOSPHATE 4-DEOXY-4-FORMAMIDO-L-ARABINOSE TRANSFERASE-RELATED"/>
    <property type="match status" value="1"/>
</dbReference>
<dbReference type="Gene3D" id="3.90.550.10">
    <property type="entry name" value="Spore Coat Polysaccharide Biosynthesis Protein SpsA, Chain A"/>
    <property type="match status" value="1"/>
</dbReference>
<dbReference type="EMBL" id="JABAFY010000009">
    <property type="protein sequence ID" value="NME51656.1"/>
    <property type="molecule type" value="Genomic_DNA"/>
</dbReference>
<dbReference type="RefSeq" id="WP_168935092.1">
    <property type="nucleotide sequence ID" value="NZ_JABAFY010000009.1"/>
</dbReference>
<reference evidence="9 10" key="1">
    <citation type="submission" date="2020-04" db="EMBL/GenBank/DDBJ databases">
        <authorList>
            <person name="Hitch T.C.A."/>
            <person name="Wylensek D."/>
            <person name="Clavel T."/>
        </authorList>
    </citation>
    <scope>NUCLEOTIDE SEQUENCE [LARGE SCALE GENOMIC DNA]</scope>
    <source>
        <strain evidence="9 10">PG-251-APC-1</strain>
    </source>
</reference>
<dbReference type="PANTHER" id="PTHR48090:SF1">
    <property type="entry name" value="PROPHAGE BACTOPRENOL GLUCOSYL TRANSFERASE HOMOLOG"/>
    <property type="match status" value="1"/>
</dbReference>
<evidence type="ECO:0000313" key="10">
    <source>
        <dbReference type="Proteomes" id="UP000522333"/>
    </source>
</evidence>
<keyword evidence="5 7" id="KW-1133">Transmembrane helix</keyword>
<dbReference type="InterPro" id="IPR050256">
    <property type="entry name" value="Glycosyltransferase_2"/>
</dbReference>
<name>A0A848CE70_9BACT</name>
<proteinExistence type="predicted"/>
<comment type="caution">
    <text evidence="9">The sequence shown here is derived from an EMBL/GenBank/DDBJ whole genome shotgun (WGS) entry which is preliminary data.</text>
</comment>
<keyword evidence="6 7" id="KW-0472">Membrane</keyword>
<dbReference type="InterPro" id="IPR029044">
    <property type="entry name" value="Nucleotide-diphossugar_trans"/>
</dbReference>
<evidence type="ECO:0000259" key="8">
    <source>
        <dbReference type="Pfam" id="PF00535"/>
    </source>
</evidence>
<feature type="transmembrane region" description="Helical" evidence="7">
    <location>
        <begin position="272"/>
        <end position="298"/>
    </location>
</feature>
<feature type="transmembrane region" description="Helical" evidence="7">
    <location>
        <begin position="238"/>
        <end position="260"/>
    </location>
</feature>
<evidence type="ECO:0000256" key="5">
    <source>
        <dbReference type="ARBA" id="ARBA00022989"/>
    </source>
</evidence>
<dbReference type="GO" id="GO:0005886">
    <property type="term" value="C:plasma membrane"/>
    <property type="evidence" value="ECO:0007669"/>
    <property type="project" value="TreeGrafter"/>
</dbReference>
<dbReference type="GO" id="GO:0016757">
    <property type="term" value="F:glycosyltransferase activity"/>
    <property type="evidence" value="ECO:0007669"/>
    <property type="project" value="UniProtKB-KW"/>
</dbReference>
<keyword evidence="4 7" id="KW-0812">Transmembrane</keyword>
<dbReference type="Proteomes" id="UP000522333">
    <property type="component" value="Unassembled WGS sequence"/>
</dbReference>
<feature type="domain" description="Glycosyltransferase 2-like" evidence="8">
    <location>
        <begin position="9"/>
        <end position="163"/>
    </location>
</feature>
<sequence length="316" mass="35379">MYAGHSLILVVPCYNEEATLPSTQDALADLLKECKQKGLIQESSLILYVNDGSRDATWDIIERRHQQDACCCGISFAGNAGHQNAVWAGMETAYRRGADCIISLDADLQDDISVIPQMLEHYGQGCDIVYGVRNDRSSDTGFKRGTAHLFYRIMGWMGISMIPDHADYRLVARPVLEALQHYHEQDLFLRGLFPTMGFRTAQVGYKRLARTAGETKYPLCKMLSFAWKGITSCSVAPLRLAGIMSLGCMLIALSYSLLSLWKYACGETVPGWTSLIIIVLFLGSVQLLCLSLMGEYLAKIFTEVRHRPRYIIEKEL</sequence>
<organism evidence="9 10">
    <name type="scientific">Desulfovibrio piger</name>
    <dbReference type="NCBI Taxonomy" id="901"/>
    <lineage>
        <taxon>Bacteria</taxon>
        <taxon>Pseudomonadati</taxon>
        <taxon>Thermodesulfobacteriota</taxon>
        <taxon>Desulfovibrionia</taxon>
        <taxon>Desulfovibrionales</taxon>
        <taxon>Desulfovibrionaceae</taxon>
        <taxon>Desulfovibrio</taxon>
    </lineage>
</organism>
<comment type="subcellular location">
    <subcellularLocation>
        <location evidence="1">Membrane</location>
        <topology evidence="1">Multi-pass membrane protein</topology>
    </subcellularLocation>
</comment>
<dbReference type="AlphaFoldDB" id="A0A848CE70"/>
<dbReference type="SUPFAM" id="SSF53448">
    <property type="entry name" value="Nucleotide-diphospho-sugar transferases"/>
    <property type="match status" value="1"/>
</dbReference>
<dbReference type="CDD" id="cd04187">
    <property type="entry name" value="DPM1_like_bac"/>
    <property type="match status" value="1"/>
</dbReference>
<evidence type="ECO:0000313" key="9">
    <source>
        <dbReference type="EMBL" id="NME51656.1"/>
    </source>
</evidence>
<evidence type="ECO:0000256" key="4">
    <source>
        <dbReference type="ARBA" id="ARBA00022692"/>
    </source>
</evidence>
<evidence type="ECO:0000256" key="3">
    <source>
        <dbReference type="ARBA" id="ARBA00022679"/>
    </source>
</evidence>
<evidence type="ECO:0000256" key="7">
    <source>
        <dbReference type="SAM" id="Phobius"/>
    </source>
</evidence>
<dbReference type="InterPro" id="IPR001173">
    <property type="entry name" value="Glyco_trans_2-like"/>
</dbReference>
<evidence type="ECO:0000256" key="6">
    <source>
        <dbReference type="ARBA" id="ARBA00023136"/>
    </source>
</evidence>
<gene>
    <name evidence="9" type="ORF">HF854_03715</name>
</gene>
<evidence type="ECO:0000256" key="1">
    <source>
        <dbReference type="ARBA" id="ARBA00004141"/>
    </source>
</evidence>